<keyword evidence="3" id="KW-1185">Reference proteome</keyword>
<reference evidence="2 3" key="1">
    <citation type="submission" date="2019-02" db="EMBL/GenBank/DDBJ databases">
        <title>Deep-cultivation of Planctomycetes and their phenomic and genomic characterization uncovers novel biology.</title>
        <authorList>
            <person name="Wiegand S."/>
            <person name="Jogler M."/>
            <person name="Boedeker C."/>
            <person name="Pinto D."/>
            <person name="Vollmers J."/>
            <person name="Rivas-Marin E."/>
            <person name="Kohn T."/>
            <person name="Peeters S.H."/>
            <person name="Heuer A."/>
            <person name="Rast P."/>
            <person name="Oberbeckmann S."/>
            <person name="Bunk B."/>
            <person name="Jeske O."/>
            <person name="Meyerdierks A."/>
            <person name="Storesund J.E."/>
            <person name="Kallscheuer N."/>
            <person name="Luecker S."/>
            <person name="Lage O.M."/>
            <person name="Pohl T."/>
            <person name="Merkel B.J."/>
            <person name="Hornburger P."/>
            <person name="Mueller R.-W."/>
            <person name="Bruemmer F."/>
            <person name="Labrenz M."/>
            <person name="Spormann A.M."/>
            <person name="Op den Camp H."/>
            <person name="Overmann J."/>
            <person name="Amann R."/>
            <person name="Jetten M.S.M."/>
            <person name="Mascher T."/>
            <person name="Medema M.H."/>
            <person name="Devos D.P."/>
            <person name="Kaster A.-K."/>
            <person name="Ovreas L."/>
            <person name="Rohde M."/>
            <person name="Galperin M.Y."/>
            <person name="Jogler C."/>
        </authorList>
    </citation>
    <scope>NUCLEOTIDE SEQUENCE [LARGE SCALE GENOMIC DNA]</scope>
    <source>
        <strain evidence="2 3">ETA_A8</strain>
    </source>
</reference>
<dbReference type="KEGG" id="aagg:ETAA8_02180"/>
<dbReference type="OrthoDB" id="277292at2"/>
<dbReference type="Proteomes" id="UP000315017">
    <property type="component" value="Chromosome"/>
</dbReference>
<organism evidence="2 3">
    <name type="scientific">Anatilimnocola aggregata</name>
    <dbReference type="NCBI Taxonomy" id="2528021"/>
    <lineage>
        <taxon>Bacteria</taxon>
        <taxon>Pseudomonadati</taxon>
        <taxon>Planctomycetota</taxon>
        <taxon>Planctomycetia</taxon>
        <taxon>Pirellulales</taxon>
        <taxon>Pirellulaceae</taxon>
        <taxon>Anatilimnocola</taxon>
    </lineage>
</organism>
<accession>A0A517Y4N5</accession>
<dbReference type="EMBL" id="CP036274">
    <property type="protein sequence ID" value="QDU25156.1"/>
    <property type="molecule type" value="Genomic_DNA"/>
</dbReference>
<feature type="compositionally biased region" description="Low complexity" evidence="1">
    <location>
        <begin position="101"/>
        <end position="110"/>
    </location>
</feature>
<evidence type="ECO:0000313" key="3">
    <source>
        <dbReference type="Proteomes" id="UP000315017"/>
    </source>
</evidence>
<name>A0A517Y4N5_9BACT</name>
<dbReference type="InterPro" id="IPR041916">
    <property type="entry name" value="Anti_sigma_zinc_sf"/>
</dbReference>
<dbReference type="Gene3D" id="1.10.10.1320">
    <property type="entry name" value="Anti-sigma factor, zinc-finger domain"/>
    <property type="match status" value="1"/>
</dbReference>
<sequence length="365" mass="39258">MTRLTREHLLGYLLGALDRKECVDVEQALAQCPEMTAELEKMRRSLDTLGLLEEPELEEPPLCLAARTCEFVEQKAESYSAETVILKAITASSIAAAEQVSSPSASASNARPKVTLSPVSRSEAGGPTLRKLDVIVASAIVLVASALSFPALYTSRFQANVDLCQHQLRQLGTALHEYSGLQQDGAFPHVPLSGPRSVAGVYAPTLVSNKLVPDSKNFFCPGSGDVAPEHQLIPTLDEIDAAPKSILTSLQNRMGGSFGYNMGYSRDANVLPPRNSRRAEYALLADAPNDLQPGRSSANHAGRGQNVLYEDGRVKFVKLANNTQQDSALDDPFHNRLGQVAAGLDINDAVLGRSPDHPVPALWQP</sequence>
<gene>
    <name evidence="2" type="ORF">ETAA8_02180</name>
</gene>
<dbReference type="RefSeq" id="WP_145083619.1">
    <property type="nucleotide sequence ID" value="NZ_CP036274.1"/>
</dbReference>
<protein>
    <submittedName>
        <fullName evidence="2">Uncharacterized protein</fullName>
    </submittedName>
</protein>
<proteinExistence type="predicted"/>
<evidence type="ECO:0000256" key="1">
    <source>
        <dbReference type="SAM" id="MobiDB-lite"/>
    </source>
</evidence>
<dbReference type="AlphaFoldDB" id="A0A517Y4N5"/>
<feature type="region of interest" description="Disordered" evidence="1">
    <location>
        <begin position="101"/>
        <end position="124"/>
    </location>
</feature>
<evidence type="ECO:0000313" key="2">
    <source>
        <dbReference type="EMBL" id="QDU25156.1"/>
    </source>
</evidence>